<reference evidence="1 2" key="1">
    <citation type="submission" date="2019-01" db="EMBL/GenBank/DDBJ databases">
        <authorList>
            <person name="Sayadi A."/>
        </authorList>
    </citation>
    <scope>NUCLEOTIDE SEQUENCE [LARGE SCALE GENOMIC DNA]</scope>
</reference>
<proteinExistence type="predicted"/>
<keyword evidence="2" id="KW-1185">Reference proteome</keyword>
<protein>
    <submittedName>
        <fullName evidence="1">Uncharacterized protein</fullName>
    </submittedName>
</protein>
<name>A0A653BYC9_CALMS</name>
<evidence type="ECO:0000313" key="2">
    <source>
        <dbReference type="Proteomes" id="UP000410492"/>
    </source>
</evidence>
<sequence length="27" mass="2983">NYPISDRSQITFRTSGSVIELIGLTQS</sequence>
<dbReference type="EMBL" id="CAACVG010006566">
    <property type="protein sequence ID" value="VEN40632.1"/>
    <property type="molecule type" value="Genomic_DNA"/>
</dbReference>
<organism evidence="1 2">
    <name type="scientific">Callosobruchus maculatus</name>
    <name type="common">Southern cowpea weevil</name>
    <name type="synonym">Pulse bruchid</name>
    <dbReference type="NCBI Taxonomy" id="64391"/>
    <lineage>
        <taxon>Eukaryota</taxon>
        <taxon>Metazoa</taxon>
        <taxon>Ecdysozoa</taxon>
        <taxon>Arthropoda</taxon>
        <taxon>Hexapoda</taxon>
        <taxon>Insecta</taxon>
        <taxon>Pterygota</taxon>
        <taxon>Neoptera</taxon>
        <taxon>Endopterygota</taxon>
        <taxon>Coleoptera</taxon>
        <taxon>Polyphaga</taxon>
        <taxon>Cucujiformia</taxon>
        <taxon>Chrysomeloidea</taxon>
        <taxon>Chrysomelidae</taxon>
        <taxon>Bruchinae</taxon>
        <taxon>Bruchini</taxon>
        <taxon>Callosobruchus</taxon>
    </lineage>
</organism>
<dbReference type="Proteomes" id="UP000410492">
    <property type="component" value="Unassembled WGS sequence"/>
</dbReference>
<accession>A0A653BYC9</accession>
<gene>
    <name evidence="1" type="ORF">CALMAC_LOCUS4726</name>
</gene>
<evidence type="ECO:0000313" key="1">
    <source>
        <dbReference type="EMBL" id="VEN40632.1"/>
    </source>
</evidence>
<dbReference type="AlphaFoldDB" id="A0A653BYC9"/>
<feature type="non-terminal residue" evidence="1">
    <location>
        <position position="1"/>
    </location>
</feature>